<name>A0ABR8Q2G8_9CLOT</name>
<organism evidence="1 2">
    <name type="scientific">Clostridium gallinarum</name>
    <dbReference type="NCBI Taxonomy" id="2762246"/>
    <lineage>
        <taxon>Bacteria</taxon>
        <taxon>Bacillati</taxon>
        <taxon>Bacillota</taxon>
        <taxon>Clostridia</taxon>
        <taxon>Eubacteriales</taxon>
        <taxon>Clostridiaceae</taxon>
        <taxon>Clostridium</taxon>
    </lineage>
</organism>
<dbReference type="EMBL" id="JACSQZ010000012">
    <property type="protein sequence ID" value="MBD7914529.1"/>
    <property type="molecule type" value="Genomic_DNA"/>
</dbReference>
<evidence type="ECO:0000313" key="2">
    <source>
        <dbReference type="Proteomes" id="UP000640335"/>
    </source>
</evidence>
<dbReference type="Proteomes" id="UP000640335">
    <property type="component" value="Unassembled WGS sequence"/>
</dbReference>
<accession>A0ABR8Q2G8</accession>
<keyword evidence="2" id="KW-1185">Reference proteome</keyword>
<comment type="caution">
    <text evidence="1">The sequence shown here is derived from an EMBL/GenBank/DDBJ whole genome shotgun (WGS) entry which is preliminary data.</text>
</comment>
<gene>
    <name evidence="1" type="ORF">H9660_05170</name>
</gene>
<reference evidence="1 2" key="1">
    <citation type="submission" date="2020-08" db="EMBL/GenBank/DDBJ databases">
        <title>A Genomic Blueprint of the Chicken Gut Microbiome.</title>
        <authorList>
            <person name="Gilroy R."/>
            <person name="Ravi A."/>
            <person name="Getino M."/>
            <person name="Pursley I."/>
            <person name="Horton D.L."/>
            <person name="Alikhan N.-F."/>
            <person name="Baker D."/>
            <person name="Gharbi K."/>
            <person name="Hall N."/>
            <person name="Watson M."/>
            <person name="Adriaenssens E.M."/>
            <person name="Foster-Nyarko E."/>
            <person name="Jarju S."/>
            <person name="Secka A."/>
            <person name="Antonio M."/>
            <person name="Oren A."/>
            <person name="Chaudhuri R."/>
            <person name="La Ragione R.M."/>
            <person name="Hildebrand F."/>
            <person name="Pallen M.J."/>
        </authorList>
    </citation>
    <scope>NUCLEOTIDE SEQUENCE [LARGE SCALE GENOMIC DNA]</scope>
    <source>
        <strain evidence="1 2">Sa3CUN1</strain>
    </source>
</reference>
<proteinExistence type="predicted"/>
<evidence type="ECO:0000313" key="1">
    <source>
        <dbReference type="EMBL" id="MBD7914529.1"/>
    </source>
</evidence>
<protein>
    <submittedName>
        <fullName evidence="1">Uncharacterized protein</fullName>
    </submittedName>
</protein>
<sequence>MPKGTNISLPCDIGDIVYTIYCDDCPCDLCEYGMEADFNPIKCSQLSNEYECPTPHYSIEKHICEGFEISKGEYGEIIISNPGEWGPEGLEQFYGYDNKVYYSYEDAENELRRIREK</sequence>
<dbReference type="RefSeq" id="WP_191749224.1">
    <property type="nucleotide sequence ID" value="NZ_JACSQZ010000012.1"/>
</dbReference>